<dbReference type="InterPro" id="IPR052370">
    <property type="entry name" value="Meta-cleavage_hydrolase"/>
</dbReference>
<keyword evidence="3" id="KW-0378">Hydrolase</keyword>
<evidence type="ECO:0000313" key="4">
    <source>
        <dbReference type="Proteomes" id="UP000013996"/>
    </source>
</evidence>
<gene>
    <name evidence="3" type="ORF">LEP1GSC202_3464</name>
</gene>
<feature type="transmembrane region" description="Helical" evidence="1">
    <location>
        <begin position="13"/>
        <end position="34"/>
    </location>
</feature>
<comment type="caution">
    <text evidence="3">The sequence shown here is derived from an EMBL/GenBank/DDBJ whole genome shotgun (WGS) entry which is preliminary data.</text>
</comment>
<dbReference type="Gene3D" id="3.40.50.1820">
    <property type="entry name" value="alpha/beta hydrolase"/>
    <property type="match status" value="1"/>
</dbReference>
<accession>A0A5E8HCE9</accession>
<proteinExistence type="predicted"/>
<evidence type="ECO:0000313" key="3">
    <source>
        <dbReference type="EMBL" id="EOQ88398.1"/>
    </source>
</evidence>
<dbReference type="RefSeq" id="WP_015678405.1">
    <property type="nucleotide sequence ID" value="NZ_AOGX02000024.1"/>
</dbReference>
<dbReference type="InterPro" id="IPR000073">
    <property type="entry name" value="AB_hydrolase_1"/>
</dbReference>
<protein>
    <submittedName>
        <fullName evidence="3">Alpha/beta hydrolase family protein</fullName>
    </submittedName>
</protein>
<dbReference type="EMBL" id="AOGX02000024">
    <property type="protein sequence ID" value="EOQ88398.1"/>
    <property type="molecule type" value="Genomic_DNA"/>
</dbReference>
<reference evidence="3 4" key="1">
    <citation type="submission" date="2013-04" db="EMBL/GenBank/DDBJ databases">
        <authorList>
            <person name="Harkins D.M."/>
            <person name="Durkin A.S."/>
            <person name="Brinkac L.M."/>
            <person name="Haft D.H."/>
            <person name="Selengut J.D."/>
            <person name="Sanka R."/>
            <person name="DePew J."/>
            <person name="Purushe J."/>
            <person name="Hartskeerl R.A."/>
            <person name="Ahmed A."/>
            <person name="van der Linden H."/>
            <person name="Goris M.G.A."/>
            <person name="Vinetz J.M."/>
            <person name="Sutton G.G."/>
            <person name="Nierman W.C."/>
            <person name="Fouts D.E."/>
        </authorList>
    </citation>
    <scope>NUCLEOTIDE SEQUENCE [LARGE SCALE GENOMIC DNA]</scope>
    <source>
        <strain evidence="3 4">Sao Paulo</strain>
    </source>
</reference>
<dbReference type="PANTHER" id="PTHR43139">
    <property type="entry name" value="SI:DKEY-122A22.2"/>
    <property type="match status" value="1"/>
</dbReference>
<evidence type="ECO:0000259" key="2">
    <source>
        <dbReference type="Pfam" id="PF00561"/>
    </source>
</evidence>
<dbReference type="Pfam" id="PF00561">
    <property type="entry name" value="Abhydrolase_1"/>
    <property type="match status" value="1"/>
</dbReference>
<dbReference type="PROSITE" id="PS51257">
    <property type="entry name" value="PROKAR_LIPOPROTEIN"/>
    <property type="match status" value="1"/>
</dbReference>
<dbReference type="PANTHER" id="PTHR43139:SF52">
    <property type="entry name" value="SI:DKEY-122A22.2"/>
    <property type="match status" value="1"/>
</dbReference>
<organism evidence="3 4">
    <name type="scientific">Leptospira yanagawae serovar Saopaulo str. Sao Paulo = ATCC 700523</name>
    <dbReference type="NCBI Taxonomy" id="1249483"/>
    <lineage>
        <taxon>Bacteria</taxon>
        <taxon>Pseudomonadati</taxon>
        <taxon>Spirochaetota</taxon>
        <taxon>Spirochaetia</taxon>
        <taxon>Leptospirales</taxon>
        <taxon>Leptospiraceae</taxon>
        <taxon>Leptospira</taxon>
    </lineage>
</organism>
<dbReference type="InterPro" id="IPR029058">
    <property type="entry name" value="AB_hydrolase_fold"/>
</dbReference>
<evidence type="ECO:0000256" key="1">
    <source>
        <dbReference type="SAM" id="Phobius"/>
    </source>
</evidence>
<dbReference type="SUPFAM" id="SSF53474">
    <property type="entry name" value="alpha/beta-Hydrolases"/>
    <property type="match status" value="1"/>
</dbReference>
<keyword evidence="1" id="KW-0472">Membrane</keyword>
<keyword evidence="1" id="KW-0812">Transmembrane</keyword>
<dbReference type="STRING" id="1249483.LEP1GSC202_3464"/>
<feature type="domain" description="AB hydrolase-1" evidence="2">
    <location>
        <begin position="67"/>
        <end position="156"/>
    </location>
</feature>
<dbReference type="GO" id="GO:0016787">
    <property type="term" value="F:hydrolase activity"/>
    <property type="evidence" value="ECO:0007669"/>
    <property type="project" value="UniProtKB-KW"/>
</dbReference>
<sequence>MVPIPRKLSSNQYIIWFFLLCFVFSSFLISCVFFPNDGKEIIQSDFVPTKHGNIFFWSNDCRKKTKLLVFIHGSPGKGSDFRFFLEDESLQKEHCILAPDRLGFGKSIQNPFQANLKLQSESLADMVLTFLKKNELFFQEITILGHSYGGPVAYKLGLILQVQWKAKLKVVLLSAPMDPKWEELKFYNHLAKHSMVQLVLPDSWIRSNEEMFPLKSELEILKRDVMTANIPVIIIHGESDGIVPIEHTNYFLDLMYQGKQKTYLMKDGSHFIPWTRFTEIKTIIVNEESL</sequence>
<name>A0A5E8HCE9_9LEPT</name>
<dbReference type="AlphaFoldDB" id="A0A5E8HCE9"/>
<dbReference type="Proteomes" id="UP000013996">
    <property type="component" value="Unassembled WGS sequence"/>
</dbReference>
<keyword evidence="1" id="KW-1133">Transmembrane helix</keyword>